<feature type="non-terminal residue" evidence="9">
    <location>
        <position position="1"/>
    </location>
</feature>
<evidence type="ECO:0000256" key="5">
    <source>
        <dbReference type="RuleBase" id="RU000688"/>
    </source>
</evidence>
<evidence type="ECO:0000313" key="10">
    <source>
        <dbReference type="Proteomes" id="UP000749559"/>
    </source>
</evidence>
<dbReference type="EMBL" id="CAIIXF020000001">
    <property type="protein sequence ID" value="CAH1774550.1"/>
    <property type="molecule type" value="Genomic_DNA"/>
</dbReference>
<dbReference type="InterPro" id="IPR052954">
    <property type="entry name" value="GPCR-Ligand_Int"/>
</dbReference>
<evidence type="ECO:0000256" key="2">
    <source>
        <dbReference type="ARBA" id="ARBA00022692"/>
    </source>
</evidence>
<dbReference type="PRINTS" id="PR00237">
    <property type="entry name" value="GPCRRHODOPSN"/>
</dbReference>
<organism evidence="9 10">
    <name type="scientific">Owenia fusiformis</name>
    <name type="common">Polychaete worm</name>
    <dbReference type="NCBI Taxonomy" id="6347"/>
    <lineage>
        <taxon>Eukaryota</taxon>
        <taxon>Metazoa</taxon>
        <taxon>Spiralia</taxon>
        <taxon>Lophotrochozoa</taxon>
        <taxon>Annelida</taxon>
        <taxon>Polychaeta</taxon>
        <taxon>Sedentaria</taxon>
        <taxon>Canalipalpata</taxon>
        <taxon>Sabellida</taxon>
        <taxon>Oweniida</taxon>
        <taxon>Oweniidae</taxon>
        <taxon>Owenia</taxon>
    </lineage>
</organism>
<dbReference type="GO" id="GO:0016020">
    <property type="term" value="C:membrane"/>
    <property type="evidence" value="ECO:0007669"/>
    <property type="project" value="UniProtKB-SubCell"/>
</dbReference>
<evidence type="ECO:0000259" key="8">
    <source>
        <dbReference type="PROSITE" id="PS50262"/>
    </source>
</evidence>
<dbReference type="GO" id="GO:0004930">
    <property type="term" value="F:G protein-coupled receptor activity"/>
    <property type="evidence" value="ECO:0007669"/>
    <property type="project" value="UniProtKB-KW"/>
</dbReference>
<dbReference type="PROSITE" id="PS50262">
    <property type="entry name" value="G_PROTEIN_RECEP_F1_2"/>
    <property type="match status" value="1"/>
</dbReference>
<dbReference type="PROSITE" id="PS00237">
    <property type="entry name" value="G_PROTEIN_RECEP_F1_1"/>
    <property type="match status" value="1"/>
</dbReference>
<feature type="transmembrane region" description="Helical" evidence="7">
    <location>
        <begin position="186"/>
        <end position="209"/>
    </location>
</feature>
<evidence type="ECO:0000256" key="1">
    <source>
        <dbReference type="ARBA" id="ARBA00004370"/>
    </source>
</evidence>
<evidence type="ECO:0000256" key="6">
    <source>
        <dbReference type="SAM" id="MobiDB-lite"/>
    </source>
</evidence>
<feature type="transmembrane region" description="Helical" evidence="7">
    <location>
        <begin position="105"/>
        <end position="128"/>
    </location>
</feature>
<dbReference type="InterPro" id="IPR017452">
    <property type="entry name" value="GPCR_Rhodpsn_7TM"/>
</dbReference>
<comment type="caution">
    <text evidence="9">The sequence shown here is derived from an EMBL/GenBank/DDBJ whole genome shotgun (WGS) entry which is preliminary data.</text>
</comment>
<dbReference type="Pfam" id="PF00001">
    <property type="entry name" value="7tm_1"/>
    <property type="match status" value="1"/>
</dbReference>
<feature type="transmembrane region" description="Helical" evidence="7">
    <location>
        <begin position="20"/>
        <end position="44"/>
    </location>
</feature>
<keyword evidence="10" id="KW-1185">Reference proteome</keyword>
<name>A0A8S4N087_OWEFU</name>
<accession>A0A8S4N087</accession>
<proteinExistence type="inferred from homology"/>
<keyword evidence="3 7" id="KW-1133">Transmembrane helix</keyword>
<dbReference type="SUPFAM" id="SSF81321">
    <property type="entry name" value="Family A G protein-coupled receptor-like"/>
    <property type="match status" value="1"/>
</dbReference>
<dbReference type="InterPro" id="IPR000276">
    <property type="entry name" value="GPCR_Rhodpsn"/>
</dbReference>
<reference evidence="9" key="1">
    <citation type="submission" date="2022-03" db="EMBL/GenBank/DDBJ databases">
        <authorList>
            <person name="Martin C."/>
        </authorList>
    </citation>
    <scope>NUCLEOTIDE SEQUENCE</scope>
</reference>
<keyword evidence="4 7" id="KW-0472">Membrane</keyword>
<feature type="domain" description="G-protein coupled receptors family 1 profile" evidence="8">
    <location>
        <begin position="33"/>
        <end position="207"/>
    </location>
</feature>
<comment type="subcellular location">
    <subcellularLocation>
        <location evidence="1">Membrane</location>
    </subcellularLocation>
</comment>
<dbReference type="PANTHER" id="PTHR46641">
    <property type="entry name" value="FMRFAMIDE RECEPTOR-RELATED"/>
    <property type="match status" value="1"/>
</dbReference>
<keyword evidence="5" id="KW-0675">Receptor</keyword>
<dbReference type="OrthoDB" id="5825150at2759"/>
<feature type="region of interest" description="Disordered" evidence="6">
    <location>
        <begin position="230"/>
        <end position="250"/>
    </location>
</feature>
<evidence type="ECO:0000313" key="9">
    <source>
        <dbReference type="EMBL" id="CAH1774550.1"/>
    </source>
</evidence>
<feature type="transmembrane region" description="Helical" evidence="7">
    <location>
        <begin position="65"/>
        <end position="85"/>
    </location>
</feature>
<keyword evidence="5" id="KW-0297">G-protein coupled receptor</keyword>
<gene>
    <name evidence="9" type="ORF">OFUS_LOCUS1985</name>
</gene>
<feature type="transmembrane region" description="Helical" evidence="7">
    <location>
        <begin position="149"/>
        <end position="174"/>
    </location>
</feature>
<feature type="compositionally biased region" description="Polar residues" evidence="6">
    <location>
        <begin position="232"/>
        <end position="250"/>
    </location>
</feature>
<keyword evidence="5" id="KW-0807">Transducer</keyword>
<comment type="similarity">
    <text evidence="5">Belongs to the G-protein coupled receptor 1 family.</text>
</comment>
<dbReference type="Proteomes" id="UP000749559">
    <property type="component" value="Unassembled WGS sequence"/>
</dbReference>
<evidence type="ECO:0000256" key="7">
    <source>
        <dbReference type="SAM" id="Phobius"/>
    </source>
</evidence>
<dbReference type="PANTHER" id="PTHR46641:SF2">
    <property type="entry name" value="FMRFAMIDE RECEPTOR"/>
    <property type="match status" value="1"/>
</dbReference>
<evidence type="ECO:0000256" key="3">
    <source>
        <dbReference type="ARBA" id="ARBA00022989"/>
    </source>
</evidence>
<protein>
    <recommendedName>
        <fullName evidence="8">G-protein coupled receptors family 1 profile domain-containing protein</fullName>
    </recommendedName>
</protein>
<dbReference type="Gene3D" id="1.20.1070.10">
    <property type="entry name" value="Rhodopsin 7-helix transmembrane proteins"/>
    <property type="match status" value="1"/>
</dbReference>
<keyword evidence="2 5" id="KW-0812">Transmembrane</keyword>
<evidence type="ECO:0000256" key="4">
    <source>
        <dbReference type="ARBA" id="ARBA00023136"/>
    </source>
</evidence>
<dbReference type="AlphaFoldDB" id="A0A8S4N087"/>
<sequence>YHQNRWLERYMSNGNMFKKVYFWSVPVVSTTQTLATWMILLVTCDRFIHVCRPLQANRICTVKNIRRVTIVVMVLAVAYNIPVWHSRVSKEFRYSDGYKITYSSILNAIFRYVGPELAVFVLNILLINDVRKSPAMDINKKKEKEEKRITFTLILIATFFLILVTPCTVAQFIASKLIVASKETKFIFVQFANFLLLCNSSVNFIIYCLTGARFRKVFLSTLRCANRHHNVSHSTSGSTQHTVLKTSTKL</sequence>